<sequence>MVKKILLLVSFISILSCKTSIDDLQTQRKPYLGKELRTDGYYYSNVITIDSKYDNERKYIYICIFYKNGVCYNIPTRDIQDNETILQLLENLEKELLLNPNTINDLRAKAYHIGVFQINSSVIEMETFEGSMFPTFKHYGEILNDTTFLLHKIVNSKTGYIFNKNLMYKFKQFSPKPDSTSVYIK</sequence>
<dbReference type="Proteomes" id="UP000217348">
    <property type="component" value="Chromosome"/>
</dbReference>
<proteinExistence type="predicted"/>
<name>A0A250FWR0_9FLAO</name>
<dbReference type="EMBL" id="CP022387">
    <property type="protein sequence ID" value="ATA89504.1"/>
    <property type="molecule type" value="Genomic_DNA"/>
</dbReference>
<evidence type="ECO:0008006" key="3">
    <source>
        <dbReference type="Google" id="ProtNLM"/>
    </source>
</evidence>
<dbReference type="OrthoDB" id="1453952at2"/>
<organism evidence="1 2">
    <name type="scientific">Capnocytophaga stomatis</name>
    <dbReference type="NCBI Taxonomy" id="1848904"/>
    <lineage>
        <taxon>Bacteria</taxon>
        <taxon>Pseudomonadati</taxon>
        <taxon>Bacteroidota</taxon>
        <taxon>Flavobacteriia</taxon>
        <taxon>Flavobacteriales</taxon>
        <taxon>Flavobacteriaceae</taxon>
        <taxon>Capnocytophaga</taxon>
    </lineage>
</organism>
<protein>
    <recommendedName>
        <fullName evidence="3">Lipoprotein</fullName>
    </recommendedName>
</protein>
<reference evidence="2" key="1">
    <citation type="submission" date="2017-06" db="EMBL/GenBank/DDBJ databases">
        <title>Capnocytophaga spp. assemblies.</title>
        <authorList>
            <person name="Gulvik C.A."/>
        </authorList>
    </citation>
    <scope>NUCLEOTIDE SEQUENCE [LARGE SCALE GENOMIC DNA]</scope>
    <source>
        <strain evidence="2">H2177</strain>
    </source>
</reference>
<evidence type="ECO:0000313" key="2">
    <source>
        <dbReference type="Proteomes" id="UP000217348"/>
    </source>
</evidence>
<dbReference type="PROSITE" id="PS51257">
    <property type="entry name" value="PROKAR_LIPOPROTEIN"/>
    <property type="match status" value="1"/>
</dbReference>
<gene>
    <name evidence="1" type="ORF">CGC58_07055</name>
</gene>
<dbReference type="RefSeq" id="WP_095896083.1">
    <property type="nucleotide sequence ID" value="NZ_CP022387.1"/>
</dbReference>
<accession>A0A250FWR0</accession>
<dbReference type="AlphaFoldDB" id="A0A250FWR0"/>
<dbReference type="KEGG" id="csto:CGC58_07055"/>
<evidence type="ECO:0000313" key="1">
    <source>
        <dbReference type="EMBL" id="ATA89504.1"/>
    </source>
</evidence>